<sequence>MENRLPPEPEEPHEHDIESRIILKSISHHMNCKAVYADISPDTGQAFLFTAELAFLGVATVIVSEYCGDELIDRMKSSMVVGVELVDGLQLISNDKENFAGLMPVGKDMEDCLGALSPKYFDRLPDHIKRRNAAQW</sequence>
<organism evidence="1">
    <name type="scientific">uncultured Caudovirales phage</name>
    <dbReference type="NCBI Taxonomy" id="2100421"/>
    <lineage>
        <taxon>Viruses</taxon>
        <taxon>Duplodnaviria</taxon>
        <taxon>Heunggongvirae</taxon>
        <taxon>Uroviricota</taxon>
        <taxon>Caudoviricetes</taxon>
        <taxon>Peduoviridae</taxon>
        <taxon>Maltschvirus</taxon>
        <taxon>Maltschvirus maltsch</taxon>
    </lineage>
</organism>
<accession>A0A6J5R359</accession>
<dbReference type="EMBL" id="LR797178">
    <property type="protein sequence ID" value="CAB4191173.1"/>
    <property type="molecule type" value="Genomic_DNA"/>
</dbReference>
<evidence type="ECO:0000313" key="1">
    <source>
        <dbReference type="EMBL" id="CAB4191173.1"/>
    </source>
</evidence>
<proteinExistence type="predicted"/>
<reference evidence="1" key="1">
    <citation type="submission" date="2020-05" db="EMBL/GenBank/DDBJ databases">
        <authorList>
            <person name="Chiriac C."/>
            <person name="Salcher M."/>
            <person name="Ghai R."/>
            <person name="Kavagutti S V."/>
        </authorList>
    </citation>
    <scope>NUCLEOTIDE SEQUENCE</scope>
</reference>
<protein>
    <submittedName>
        <fullName evidence="1">Uncharacterized protein</fullName>
    </submittedName>
</protein>
<name>A0A6J5R359_9CAUD</name>
<gene>
    <name evidence="1" type="ORF">UFOVP1229_9</name>
</gene>